<name>A0A8S2UJ40_9BILA</name>
<sequence length="134" mass="14811">MTAAEKVSSGFGPKKMSKPIGIFVDYNFDLYVADSENNRILQFQSGQTTGITVAGKGIQNKLELSNPTDLILDADGDLFIADKGNNRVIRSNENFYQCVIGCSDNQRSKSNPSFQPYAVRFDSHGNLFVADEYN</sequence>
<dbReference type="AlphaFoldDB" id="A0A8S2UJ40"/>
<feature type="non-terminal residue" evidence="1">
    <location>
        <position position="134"/>
    </location>
</feature>
<evidence type="ECO:0000313" key="1">
    <source>
        <dbReference type="EMBL" id="CAF4346798.1"/>
    </source>
</evidence>
<organism evidence="1 3">
    <name type="scientific">Rotaria magnacalcarata</name>
    <dbReference type="NCBI Taxonomy" id="392030"/>
    <lineage>
        <taxon>Eukaryota</taxon>
        <taxon>Metazoa</taxon>
        <taxon>Spiralia</taxon>
        <taxon>Gnathifera</taxon>
        <taxon>Rotifera</taxon>
        <taxon>Eurotatoria</taxon>
        <taxon>Bdelloidea</taxon>
        <taxon>Philodinida</taxon>
        <taxon>Philodinidae</taxon>
        <taxon>Rotaria</taxon>
    </lineage>
</organism>
<gene>
    <name evidence="1" type="ORF">BYL167_LOCUS29331</name>
    <name evidence="2" type="ORF">GIL414_LOCUS52832</name>
</gene>
<reference evidence="1" key="1">
    <citation type="submission" date="2021-02" db="EMBL/GenBank/DDBJ databases">
        <authorList>
            <person name="Nowell W R."/>
        </authorList>
    </citation>
    <scope>NUCLEOTIDE SEQUENCE</scope>
</reference>
<protein>
    <submittedName>
        <fullName evidence="1">Uncharacterized protein</fullName>
    </submittedName>
</protein>
<dbReference type="SUPFAM" id="SSF63829">
    <property type="entry name" value="Calcium-dependent phosphotriesterase"/>
    <property type="match status" value="1"/>
</dbReference>
<comment type="caution">
    <text evidence="1">The sequence shown here is derived from an EMBL/GenBank/DDBJ whole genome shotgun (WGS) entry which is preliminary data.</text>
</comment>
<evidence type="ECO:0000313" key="2">
    <source>
        <dbReference type="EMBL" id="CAF4921365.1"/>
    </source>
</evidence>
<dbReference type="InterPro" id="IPR011042">
    <property type="entry name" value="6-blade_b-propeller_TolB-like"/>
</dbReference>
<evidence type="ECO:0000313" key="3">
    <source>
        <dbReference type="Proteomes" id="UP000681967"/>
    </source>
</evidence>
<proteinExistence type="predicted"/>
<dbReference type="Proteomes" id="UP000681967">
    <property type="component" value="Unassembled WGS sequence"/>
</dbReference>
<dbReference type="EMBL" id="CAJOBH010044485">
    <property type="protein sequence ID" value="CAF4346798.1"/>
    <property type="molecule type" value="Genomic_DNA"/>
</dbReference>
<dbReference type="Gene3D" id="2.120.10.30">
    <property type="entry name" value="TolB, C-terminal domain"/>
    <property type="match status" value="1"/>
</dbReference>
<dbReference type="EMBL" id="CAJOBJ010181897">
    <property type="protein sequence ID" value="CAF4921365.1"/>
    <property type="molecule type" value="Genomic_DNA"/>
</dbReference>
<dbReference type="Proteomes" id="UP000681720">
    <property type="component" value="Unassembled WGS sequence"/>
</dbReference>
<accession>A0A8S2UJ40</accession>